<feature type="compositionally biased region" description="Acidic residues" evidence="1">
    <location>
        <begin position="1"/>
        <end position="11"/>
    </location>
</feature>
<dbReference type="AlphaFoldDB" id="A0A1Y1YFN4"/>
<comment type="caution">
    <text evidence="2">The sequence shown here is derived from an EMBL/GenBank/DDBJ whole genome shotgun (WGS) entry which is preliminary data.</text>
</comment>
<reference evidence="2 3" key="1">
    <citation type="submission" date="2016-07" db="EMBL/GenBank/DDBJ databases">
        <title>Pervasive Adenine N6-methylation of Active Genes in Fungi.</title>
        <authorList>
            <consortium name="DOE Joint Genome Institute"/>
            <person name="Mondo S.J."/>
            <person name="Dannebaum R.O."/>
            <person name="Kuo R.C."/>
            <person name="Labutti K."/>
            <person name="Haridas S."/>
            <person name="Kuo A."/>
            <person name="Salamov A."/>
            <person name="Ahrendt S.R."/>
            <person name="Lipzen A."/>
            <person name="Sullivan W."/>
            <person name="Andreopoulos W.B."/>
            <person name="Clum A."/>
            <person name="Lindquist E."/>
            <person name="Daum C."/>
            <person name="Ramamoorthy G.K."/>
            <person name="Gryganskyi A."/>
            <person name="Culley D."/>
            <person name="Magnuson J.K."/>
            <person name="James T.Y."/>
            <person name="O'Malley M.A."/>
            <person name="Stajich J.E."/>
            <person name="Spatafora J.W."/>
            <person name="Visel A."/>
            <person name="Grigoriev I.V."/>
        </authorList>
    </citation>
    <scope>NUCLEOTIDE SEQUENCE [LARGE SCALE GENOMIC DNA]</scope>
    <source>
        <strain evidence="2 3">CBS 931.73</strain>
    </source>
</reference>
<proteinExistence type="predicted"/>
<accession>A0A1Y1YFN4</accession>
<dbReference type="InParanoid" id="A0A1Y1YFN4"/>
<evidence type="ECO:0000313" key="2">
    <source>
        <dbReference type="EMBL" id="ORX96822.1"/>
    </source>
</evidence>
<feature type="compositionally biased region" description="Polar residues" evidence="1">
    <location>
        <begin position="28"/>
        <end position="48"/>
    </location>
</feature>
<keyword evidence="3" id="KW-1185">Reference proteome</keyword>
<sequence length="71" mass="7478">MEADLPEEGTFMDESSNVAPTPNPPLVNSPSAEQTSKAIAPTGASNPTLAPHSTRPAPTLYSFDQTWIPPT</sequence>
<protein>
    <submittedName>
        <fullName evidence="2">Uncharacterized protein</fullName>
    </submittedName>
</protein>
<evidence type="ECO:0000256" key="1">
    <source>
        <dbReference type="SAM" id="MobiDB-lite"/>
    </source>
</evidence>
<feature type="region of interest" description="Disordered" evidence="1">
    <location>
        <begin position="1"/>
        <end position="71"/>
    </location>
</feature>
<organism evidence="2 3">
    <name type="scientific">Basidiobolus meristosporus CBS 931.73</name>
    <dbReference type="NCBI Taxonomy" id="1314790"/>
    <lineage>
        <taxon>Eukaryota</taxon>
        <taxon>Fungi</taxon>
        <taxon>Fungi incertae sedis</taxon>
        <taxon>Zoopagomycota</taxon>
        <taxon>Entomophthoromycotina</taxon>
        <taxon>Basidiobolomycetes</taxon>
        <taxon>Basidiobolales</taxon>
        <taxon>Basidiobolaceae</taxon>
        <taxon>Basidiobolus</taxon>
    </lineage>
</organism>
<name>A0A1Y1YFN4_9FUNG</name>
<dbReference type="Proteomes" id="UP000193498">
    <property type="component" value="Unassembled WGS sequence"/>
</dbReference>
<evidence type="ECO:0000313" key="3">
    <source>
        <dbReference type="Proteomes" id="UP000193498"/>
    </source>
</evidence>
<gene>
    <name evidence="2" type="ORF">K493DRAFT_350483</name>
</gene>
<dbReference type="EMBL" id="MCFE01000145">
    <property type="protein sequence ID" value="ORX96822.1"/>
    <property type="molecule type" value="Genomic_DNA"/>
</dbReference>